<dbReference type="PANTHER" id="PTHR46889">
    <property type="entry name" value="TRANSPOSASE INSF FOR INSERTION SEQUENCE IS3B-RELATED"/>
    <property type="match status" value="1"/>
</dbReference>
<evidence type="ECO:0000313" key="4">
    <source>
        <dbReference type="EMBL" id="UXI66032.1"/>
    </source>
</evidence>
<dbReference type="InterPro" id="IPR009057">
    <property type="entry name" value="Homeodomain-like_sf"/>
</dbReference>
<organism evidence="4 5">
    <name type="scientific">Tahibacter amnicola</name>
    <dbReference type="NCBI Taxonomy" id="2976241"/>
    <lineage>
        <taxon>Bacteria</taxon>
        <taxon>Pseudomonadati</taxon>
        <taxon>Pseudomonadota</taxon>
        <taxon>Gammaproteobacteria</taxon>
        <taxon>Lysobacterales</taxon>
        <taxon>Rhodanobacteraceae</taxon>
        <taxon>Tahibacter</taxon>
    </lineage>
</organism>
<dbReference type="NCBIfam" id="NF033516">
    <property type="entry name" value="transpos_IS3"/>
    <property type="match status" value="1"/>
</dbReference>
<dbReference type="InterPro" id="IPR036397">
    <property type="entry name" value="RNaseH_sf"/>
</dbReference>
<dbReference type="SUPFAM" id="SSF46689">
    <property type="entry name" value="Homeodomain-like"/>
    <property type="match status" value="1"/>
</dbReference>
<feature type="coiled-coil region" evidence="1">
    <location>
        <begin position="109"/>
        <end position="136"/>
    </location>
</feature>
<dbReference type="InterPro" id="IPR012337">
    <property type="entry name" value="RNaseH-like_sf"/>
</dbReference>
<protein>
    <submittedName>
        <fullName evidence="4">IS3 family transposase</fullName>
    </submittedName>
</protein>
<dbReference type="EMBL" id="CP104694">
    <property type="protein sequence ID" value="UXI66032.1"/>
    <property type="molecule type" value="Genomic_DNA"/>
</dbReference>
<sequence>MARYGKAFRDRAVARLLPPESADVNVVSREIGISADTLERWRAEALASGQKNGGWTAGARFEALLTTAAMSEEEKNAWCRSQGLFPSELAQWRAAATGALERPDAAQQVPSERRQVKELERELRRKEKALAETAALLVLSKKTRGDLPQGRGRMIAMEDRRWMVEAIDEAHCSGARLSVACSLAGIDIRTLQRWRRDGGLETGDRRPMAVRPVPAHALTSQERAAILEIANEPRFAALPPAQIVPRLADEGRYVASESSFHRVLRHNQQTTHRGRAKAPERRREPTTHIATAPGQVWCWDVTWLPSRVKGQWFYLYLILDIYSRHIVGHEVQQVESGEHAAHLAKRVALAEGVHTALNKPVLHGDNGASLKATTVLAMLQWLGIAPSYSRPRVSNDNAYAESLFRTAKYRSGYPPEGFGDIQAARRWAADFVHWYNGEHRHSGIQFVTPAQRHRGEDHAILRARHHLYESARAQNPRRWSRGVRDWSPTGAVTLNPDKVVN</sequence>
<dbReference type="PANTHER" id="PTHR46889:SF4">
    <property type="entry name" value="TRANSPOSASE INSO FOR INSERTION SEQUENCE ELEMENT IS911B-RELATED"/>
    <property type="match status" value="1"/>
</dbReference>
<dbReference type="Pfam" id="PF13565">
    <property type="entry name" value="HTH_32"/>
    <property type="match status" value="1"/>
</dbReference>
<dbReference type="Pfam" id="PF00665">
    <property type="entry name" value="rve"/>
    <property type="match status" value="1"/>
</dbReference>
<gene>
    <name evidence="4" type="ORF">N4264_14865</name>
</gene>
<reference evidence="4" key="1">
    <citation type="submission" date="2022-09" db="EMBL/GenBank/DDBJ databases">
        <title>Tahibacter sp. nov., isolated from a fresh water.</title>
        <authorList>
            <person name="Baek J.H."/>
            <person name="Lee J.K."/>
            <person name="Kim J.M."/>
            <person name="Jeon C.O."/>
        </authorList>
    </citation>
    <scope>NUCLEOTIDE SEQUENCE</scope>
    <source>
        <strain evidence="4">W38</strain>
    </source>
</reference>
<dbReference type="InterPro" id="IPR001584">
    <property type="entry name" value="Integrase_cat-core"/>
</dbReference>
<evidence type="ECO:0000259" key="3">
    <source>
        <dbReference type="PROSITE" id="PS50994"/>
    </source>
</evidence>
<evidence type="ECO:0000256" key="2">
    <source>
        <dbReference type="SAM" id="MobiDB-lite"/>
    </source>
</evidence>
<dbReference type="InterPro" id="IPR048020">
    <property type="entry name" value="Transpos_IS3"/>
</dbReference>
<evidence type="ECO:0000313" key="5">
    <source>
        <dbReference type="Proteomes" id="UP001064632"/>
    </source>
</evidence>
<accession>A0ABY6B8C6</accession>
<feature type="region of interest" description="Disordered" evidence="2">
    <location>
        <begin position="264"/>
        <end position="285"/>
    </location>
</feature>
<evidence type="ECO:0000256" key="1">
    <source>
        <dbReference type="SAM" id="Coils"/>
    </source>
</evidence>
<dbReference type="RefSeq" id="WP_261693018.1">
    <property type="nucleotide sequence ID" value="NZ_CP104694.1"/>
</dbReference>
<keyword evidence="1" id="KW-0175">Coiled coil</keyword>
<proteinExistence type="predicted"/>
<dbReference type="Gene3D" id="3.30.420.10">
    <property type="entry name" value="Ribonuclease H-like superfamily/Ribonuclease H"/>
    <property type="match status" value="1"/>
</dbReference>
<feature type="domain" description="Integrase catalytic" evidence="3">
    <location>
        <begin position="289"/>
        <end position="457"/>
    </location>
</feature>
<name>A0ABY6B8C6_9GAMM</name>
<dbReference type="Proteomes" id="UP001064632">
    <property type="component" value="Chromosome"/>
</dbReference>
<keyword evidence="5" id="KW-1185">Reference proteome</keyword>
<dbReference type="InterPro" id="IPR050900">
    <property type="entry name" value="Transposase_IS3/IS150/IS904"/>
</dbReference>
<dbReference type="SUPFAM" id="SSF53098">
    <property type="entry name" value="Ribonuclease H-like"/>
    <property type="match status" value="1"/>
</dbReference>
<dbReference type="PROSITE" id="PS50994">
    <property type="entry name" value="INTEGRASE"/>
    <property type="match status" value="1"/>
</dbReference>